<dbReference type="PANTHER" id="PTHR28013:SF3">
    <property type="entry name" value="PROTEIN DCV1-RELATED"/>
    <property type="match status" value="1"/>
</dbReference>
<dbReference type="AlphaFoldDB" id="J7RE40"/>
<reference evidence="7" key="2">
    <citation type="submission" date="2012-08" db="EMBL/GenBank/DDBJ databases">
        <title>Genome sequence of Kazachstania naganishii.</title>
        <authorList>
            <person name="Gordon J.L."/>
            <person name="Armisen D."/>
            <person name="Proux-Wera E."/>
            <person name="OhEigeartaigh S.S."/>
            <person name="Byrne K.P."/>
            <person name="Wolfe K.H."/>
        </authorList>
    </citation>
    <scope>NUCLEOTIDE SEQUENCE [LARGE SCALE GENOMIC DNA]</scope>
    <source>
        <strain evidence="7">ATCC MYA-139 / BCRC 22969 / CBS 8797 / CCRC 22969 / KCTC 17520 / NBRC 10181 / NCYC 3082</strain>
    </source>
</reference>
<sequence>MLRITRLRVITLLLCCIVTFHVFPIVSAPLTHINLARFDIYEYGIFGWCTVPPDRYCTDRGIGYSSNVATDSLLELTLPSHSKFSISRLLVVHFIAFALSAVLLVLCAVCDVSPKLRDSTNAIQCALLLSLTVFLFSLLSFLVDILLFTTFLNWPGWLMLATTVISAVVASMLGSLRRMVSLKNYERTSHRAGFPPRTETFPLHSLKQVGSLPAGRRRGPDAVTMSFSSRERLGEQITEPQVSYYNLID</sequence>
<organism evidence="6 7">
    <name type="scientific">Huiozyma naganishii (strain ATCC MYA-139 / BCRC 22969 / CBS 8797 / KCTC 17520 / NBRC 10181 / NCYC 3082 / Yp74L-3)</name>
    <name type="common">Yeast</name>
    <name type="synonym">Kazachstania naganishii</name>
    <dbReference type="NCBI Taxonomy" id="1071383"/>
    <lineage>
        <taxon>Eukaryota</taxon>
        <taxon>Fungi</taxon>
        <taxon>Dikarya</taxon>
        <taxon>Ascomycota</taxon>
        <taxon>Saccharomycotina</taxon>
        <taxon>Saccharomycetes</taxon>
        <taxon>Saccharomycetales</taxon>
        <taxon>Saccharomycetaceae</taxon>
        <taxon>Huiozyma</taxon>
    </lineage>
</organism>
<dbReference type="KEGG" id="kng:KNAG_0M02570"/>
<gene>
    <name evidence="6" type="primary">KNAG0M02570</name>
    <name evidence="6" type="ordered locus">KNAG_0M02570</name>
</gene>
<dbReference type="OMA" id="ELEIPWC"/>
<dbReference type="InterPro" id="IPR009571">
    <property type="entry name" value="SUR7/Rim9-like_fungi"/>
</dbReference>
<evidence type="ECO:0008006" key="8">
    <source>
        <dbReference type="Google" id="ProtNLM"/>
    </source>
</evidence>
<reference evidence="6 7" key="1">
    <citation type="journal article" date="2011" name="Proc. Natl. Acad. Sci. U.S.A.">
        <title>Evolutionary erosion of yeast sex chromosomes by mating-type switching accidents.</title>
        <authorList>
            <person name="Gordon J.L."/>
            <person name="Armisen D."/>
            <person name="Proux-Wera E."/>
            <person name="Oheigeartaigh S.S."/>
            <person name="Byrne K.P."/>
            <person name="Wolfe K.H."/>
        </authorList>
    </citation>
    <scope>NUCLEOTIDE SEQUENCE [LARGE SCALE GENOMIC DNA]</scope>
    <source>
        <strain evidence="7">ATCC MYA-139 / BCRC 22969 / CBS 8797 / CCRC 22969 / KCTC 17520 / NBRC 10181 / NCYC 3082</strain>
    </source>
</reference>
<dbReference type="Pfam" id="PF06687">
    <property type="entry name" value="SUR7"/>
    <property type="match status" value="1"/>
</dbReference>
<feature type="transmembrane region" description="Helical" evidence="5">
    <location>
        <begin position="125"/>
        <end position="148"/>
    </location>
</feature>
<dbReference type="InterPro" id="IPR051380">
    <property type="entry name" value="pH-response_reg_palI/RIM9"/>
</dbReference>
<dbReference type="GO" id="GO:0032153">
    <property type="term" value="C:cell division site"/>
    <property type="evidence" value="ECO:0007669"/>
    <property type="project" value="TreeGrafter"/>
</dbReference>
<dbReference type="STRING" id="1071383.J7RE40"/>
<keyword evidence="7" id="KW-1185">Reference proteome</keyword>
<dbReference type="GO" id="GO:0000328">
    <property type="term" value="C:fungal-type vacuole lumen"/>
    <property type="evidence" value="ECO:0007669"/>
    <property type="project" value="EnsemblFungi"/>
</dbReference>
<evidence type="ECO:0000313" key="7">
    <source>
        <dbReference type="Proteomes" id="UP000006310"/>
    </source>
</evidence>
<feature type="transmembrane region" description="Helical" evidence="5">
    <location>
        <begin position="90"/>
        <end position="113"/>
    </location>
</feature>
<dbReference type="GeneID" id="34528890"/>
<evidence type="ECO:0000256" key="3">
    <source>
        <dbReference type="ARBA" id="ARBA00022989"/>
    </source>
</evidence>
<dbReference type="PANTHER" id="PTHR28013">
    <property type="entry name" value="PROTEIN DCV1-RELATED"/>
    <property type="match status" value="1"/>
</dbReference>
<evidence type="ECO:0000256" key="5">
    <source>
        <dbReference type="SAM" id="Phobius"/>
    </source>
</evidence>
<dbReference type="RefSeq" id="XP_022467354.1">
    <property type="nucleotide sequence ID" value="XM_022611127.1"/>
</dbReference>
<evidence type="ECO:0000313" key="6">
    <source>
        <dbReference type="EMBL" id="CCK73110.1"/>
    </source>
</evidence>
<evidence type="ECO:0000256" key="4">
    <source>
        <dbReference type="ARBA" id="ARBA00023136"/>
    </source>
</evidence>
<dbReference type="GO" id="GO:0005886">
    <property type="term" value="C:plasma membrane"/>
    <property type="evidence" value="ECO:0007669"/>
    <property type="project" value="EnsemblFungi"/>
</dbReference>
<feature type="transmembrane region" description="Helical" evidence="5">
    <location>
        <begin position="154"/>
        <end position="176"/>
    </location>
</feature>
<keyword evidence="4 5" id="KW-0472">Membrane</keyword>
<dbReference type="GO" id="GO:0030437">
    <property type="term" value="P:ascospore formation"/>
    <property type="evidence" value="ECO:0007669"/>
    <property type="project" value="EnsemblFungi"/>
</dbReference>
<dbReference type="GO" id="GO:0035838">
    <property type="term" value="C:growing cell tip"/>
    <property type="evidence" value="ECO:0007669"/>
    <property type="project" value="TreeGrafter"/>
</dbReference>
<evidence type="ECO:0000256" key="2">
    <source>
        <dbReference type="ARBA" id="ARBA00022692"/>
    </source>
</evidence>
<dbReference type="EMBL" id="HE978326">
    <property type="protein sequence ID" value="CCK73110.1"/>
    <property type="molecule type" value="Genomic_DNA"/>
</dbReference>
<dbReference type="Proteomes" id="UP000006310">
    <property type="component" value="Chromosome 13"/>
</dbReference>
<dbReference type="OrthoDB" id="2354757at2759"/>
<keyword evidence="3 5" id="KW-1133">Transmembrane helix</keyword>
<dbReference type="eggNOG" id="ENOG502S1J0">
    <property type="taxonomic scope" value="Eukaryota"/>
</dbReference>
<keyword evidence="2 5" id="KW-0812">Transmembrane</keyword>
<comment type="subcellular location">
    <subcellularLocation>
        <location evidence="1">Membrane</location>
        <topology evidence="1">Multi-pass membrane protein</topology>
    </subcellularLocation>
</comment>
<proteinExistence type="predicted"/>
<protein>
    <recommendedName>
        <fullName evidence="8">PH-response regulator protein palI/RIM9</fullName>
    </recommendedName>
</protein>
<evidence type="ECO:0000256" key="1">
    <source>
        <dbReference type="ARBA" id="ARBA00004141"/>
    </source>
</evidence>
<dbReference type="HOGENOM" id="CLU_084537_1_0_1"/>
<accession>J7RE40</accession>
<name>J7RE40_HUIN7</name>